<protein>
    <submittedName>
        <fullName evidence="2">Uncharacterized protein</fullName>
    </submittedName>
</protein>
<dbReference type="EMBL" id="CAJPVJ010019145">
    <property type="protein sequence ID" value="CAG2177210.1"/>
    <property type="molecule type" value="Genomic_DNA"/>
</dbReference>
<dbReference type="Proteomes" id="UP000728032">
    <property type="component" value="Unassembled WGS sequence"/>
</dbReference>
<name>A0A7R9MJ70_9ACAR</name>
<sequence length="344" mass="39493">MKLLLEIFGLFAIIANIKHVSCNCTDPSAIFPCTGCEQNIISCIGETFVDLDAIFTKLSKTLTPEQKHFKLFYFGNHNNTKLTANLFQDILFENIEFFDSALTEIHPDAFGQNYYYTKLFNFWNDWSLPPRVLLDVAMRFEVAEKVRLCGANLTGLDGDVFRQDRGFQKLNGNIFSHLTTLTYLSFWNNDLIYIGDNAFAMDEPSNLTLYIELRDNQHLTPSSFARNSLIGINRPTKIDLSNSQAISKITYFPEDVFWPFFAANPLNEIRYFDSTNFDCQDCKSYWLKQRALFKLWAFPFMKVWCLMLTPRRTCAQGGQHGNPGTFVIGVVEISFSNTMIICAD</sequence>
<evidence type="ECO:0000313" key="3">
    <source>
        <dbReference type="Proteomes" id="UP000728032"/>
    </source>
</evidence>
<evidence type="ECO:0000256" key="1">
    <source>
        <dbReference type="SAM" id="SignalP"/>
    </source>
</evidence>
<accession>A0A7R9MJ70</accession>
<dbReference type="AlphaFoldDB" id="A0A7R9MJ70"/>
<proteinExistence type="predicted"/>
<dbReference type="InterPro" id="IPR032675">
    <property type="entry name" value="LRR_dom_sf"/>
</dbReference>
<feature type="chain" id="PRO_5036403651" evidence="1">
    <location>
        <begin position="23"/>
        <end position="344"/>
    </location>
</feature>
<dbReference type="Gene3D" id="3.80.10.10">
    <property type="entry name" value="Ribonuclease Inhibitor"/>
    <property type="match status" value="1"/>
</dbReference>
<evidence type="ECO:0000313" key="2">
    <source>
        <dbReference type="EMBL" id="CAD7660072.1"/>
    </source>
</evidence>
<feature type="non-terminal residue" evidence="2">
    <location>
        <position position="344"/>
    </location>
</feature>
<reference evidence="2" key="1">
    <citation type="submission" date="2020-11" db="EMBL/GenBank/DDBJ databases">
        <authorList>
            <person name="Tran Van P."/>
        </authorList>
    </citation>
    <scope>NUCLEOTIDE SEQUENCE</scope>
</reference>
<organism evidence="2">
    <name type="scientific">Oppiella nova</name>
    <dbReference type="NCBI Taxonomy" id="334625"/>
    <lineage>
        <taxon>Eukaryota</taxon>
        <taxon>Metazoa</taxon>
        <taxon>Ecdysozoa</taxon>
        <taxon>Arthropoda</taxon>
        <taxon>Chelicerata</taxon>
        <taxon>Arachnida</taxon>
        <taxon>Acari</taxon>
        <taxon>Acariformes</taxon>
        <taxon>Sarcoptiformes</taxon>
        <taxon>Oribatida</taxon>
        <taxon>Brachypylina</taxon>
        <taxon>Oppioidea</taxon>
        <taxon>Oppiidae</taxon>
        <taxon>Oppiella</taxon>
    </lineage>
</organism>
<dbReference type="OrthoDB" id="5954366at2759"/>
<keyword evidence="3" id="KW-1185">Reference proteome</keyword>
<gene>
    <name evidence="2" type="ORF">ONB1V03_LOCUS16643</name>
</gene>
<dbReference type="EMBL" id="OC933970">
    <property type="protein sequence ID" value="CAD7660072.1"/>
    <property type="molecule type" value="Genomic_DNA"/>
</dbReference>
<keyword evidence="1" id="KW-0732">Signal</keyword>
<feature type="signal peptide" evidence="1">
    <location>
        <begin position="1"/>
        <end position="22"/>
    </location>
</feature>